<keyword evidence="1" id="KW-1133">Transmembrane helix</keyword>
<proteinExistence type="predicted"/>
<sequence>MKLLLTLRNTFFEEMTEEQALRAEFERDKLKKKLSLVLKILLLFLTALLTSFLLFVITAK</sequence>
<gene>
    <name evidence="2" type="ORF">EGI11_12270</name>
</gene>
<reference evidence="3" key="2">
    <citation type="submission" date="2018-11" db="EMBL/GenBank/DDBJ databases">
        <title>Proposal to divide the Flavobacteriaceae and reorganize its genera based on Amino Acid Identity values calculated from whole genome sequences.</title>
        <authorList>
            <person name="Nicholson A.C."/>
            <person name="Gulvik C.A."/>
            <person name="Whitney A.M."/>
            <person name="Humrighouse B.W."/>
            <person name="Bell M."/>
            <person name="Holmens B."/>
            <person name="Steigerwalt A."/>
            <person name="Villarma A."/>
            <person name="Sheth M."/>
            <person name="Batra D."/>
            <person name="Pryor J."/>
            <person name="Bernardet J.-F."/>
            <person name="Hugo C."/>
            <person name="Kampfer P."/>
            <person name="Newman J."/>
            <person name="Mcquiston J.R."/>
        </authorList>
    </citation>
    <scope>NUCLEOTIDE SEQUENCE [LARGE SCALE GENOMIC DNA]</scope>
    <source>
        <strain evidence="3">H3056</strain>
    </source>
</reference>
<keyword evidence="1" id="KW-0472">Membrane</keyword>
<comment type="caution">
    <text evidence="2">The sequence shown here is derived from an EMBL/GenBank/DDBJ whole genome shotgun (WGS) entry which is preliminary data.</text>
</comment>
<organism evidence="2 3">
    <name type="scientific">Kaistella daneshvariae</name>
    <dbReference type="NCBI Taxonomy" id="2487074"/>
    <lineage>
        <taxon>Bacteria</taxon>
        <taxon>Pseudomonadati</taxon>
        <taxon>Bacteroidota</taxon>
        <taxon>Flavobacteriia</taxon>
        <taxon>Flavobacteriales</taxon>
        <taxon>Weeksellaceae</taxon>
        <taxon>Chryseobacterium group</taxon>
        <taxon>Kaistella</taxon>
    </lineage>
</organism>
<feature type="transmembrane region" description="Helical" evidence="1">
    <location>
        <begin position="36"/>
        <end position="57"/>
    </location>
</feature>
<protein>
    <submittedName>
        <fullName evidence="2">Uncharacterized protein</fullName>
    </submittedName>
</protein>
<evidence type="ECO:0000256" key="1">
    <source>
        <dbReference type="SAM" id="Phobius"/>
    </source>
</evidence>
<name>A0A3N0WTT1_9FLAO</name>
<dbReference type="Proteomes" id="UP000270224">
    <property type="component" value="Unassembled WGS sequence"/>
</dbReference>
<keyword evidence="1" id="KW-0812">Transmembrane</keyword>
<evidence type="ECO:0000313" key="2">
    <source>
        <dbReference type="EMBL" id="ROI08393.1"/>
    </source>
</evidence>
<evidence type="ECO:0000313" key="3">
    <source>
        <dbReference type="Proteomes" id="UP000270224"/>
    </source>
</evidence>
<dbReference type="AlphaFoldDB" id="A0A3N0WTT1"/>
<accession>A0A3N0WTT1</accession>
<dbReference type="EMBL" id="RJUG01000004">
    <property type="protein sequence ID" value="ROI08393.1"/>
    <property type="molecule type" value="Genomic_DNA"/>
</dbReference>
<reference evidence="3" key="1">
    <citation type="submission" date="2018-11" db="EMBL/GenBank/DDBJ databases">
        <title>Proposal to divide the Flavobacteriaceae and reorganize its genera based on Amino Acid Identity values calculated from whole genome sequences.</title>
        <authorList>
            <person name="Nicholson A.C."/>
            <person name="Gulvik C.A."/>
            <person name="Whitney A.M."/>
            <person name="Humrighouse B.W."/>
            <person name="Bell M."/>
            <person name="Holmes B."/>
            <person name="Steigerwalt A."/>
            <person name="Villarma A."/>
            <person name="Sheth M."/>
            <person name="Batra D."/>
            <person name="Pryor J."/>
            <person name="Bernardet J.-F."/>
            <person name="Hugo C."/>
            <person name="Kampfer P."/>
            <person name="Newman J."/>
            <person name="Mcquiston J.R."/>
        </authorList>
    </citation>
    <scope>NUCLEOTIDE SEQUENCE [LARGE SCALE GENOMIC DNA]</scope>
    <source>
        <strain evidence="3">H3056</strain>
    </source>
</reference>